<evidence type="ECO:0000259" key="6">
    <source>
        <dbReference type="Pfam" id="PF16889"/>
    </source>
</evidence>
<dbReference type="GO" id="GO:0042597">
    <property type="term" value="C:periplasmic space"/>
    <property type="evidence" value="ECO:0007669"/>
    <property type="project" value="UniProtKB-SubCell"/>
</dbReference>
<dbReference type="Pfam" id="PF16889">
    <property type="entry name" value="Hepar_II_III_N"/>
    <property type="match status" value="1"/>
</dbReference>
<evidence type="ECO:0000256" key="2">
    <source>
        <dbReference type="ARBA" id="ARBA00022729"/>
    </source>
</evidence>
<comment type="caution">
    <text evidence="7">The sequence shown here is derived from an EMBL/GenBank/DDBJ whole genome shotgun (WGS) entry which is preliminary data.</text>
</comment>
<evidence type="ECO:0000313" key="7">
    <source>
        <dbReference type="EMBL" id="OGJ99937.1"/>
    </source>
</evidence>
<feature type="domain" description="Heparinase II/III-like C-terminal" evidence="5">
    <location>
        <begin position="153"/>
        <end position="364"/>
    </location>
</feature>
<dbReference type="GO" id="GO:0016829">
    <property type="term" value="F:lyase activity"/>
    <property type="evidence" value="ECO:0007669"/>
    <property type="project" value="UniProtKB-KW"/>
</dbReference>
<name>A0A1F7EZY8_UNCRA</name>
<gene>
    <name evidence="7" type="ORF">A2519_00345</name>
</gene>
<dbReference type="InterPro" id="IPR012480">
    <property type="entry name" value="Hepar_II_III_C"/>
</dbReference>
<evidence type="ECO:0000256" key="1">
    <source>
        <dbReference type="ARBA" id="ARBA00004418"/>
    </source>
</evidence>
<comment type="subcellular location">
    <subcellularLocation>
        <location evidence="1">Periplasm</location>
    </subcellularLocation>
</comment>
<reference evidence="7 8" key="1">
    <citation type="journal article" date="2016" name="Nat. Commun.">
        <title>Thousands of microbial genomes shed light on interconnected biogeochemical processes in an aquifer system.</title>
        <authorList>
            <person name="Anantharaman K."/>
            <person name="Brown C.T."/>
            <person name="Hug L.A."/>
            <person name="Sharon I."/>
            <person name="Castelle C.J."/>
            <person name="Probst A.J."/>
            <person name="Thomas B.C."/>
            <person name="Singh A."/>
            <person name="Wilkins M.J."/>
            <person name="Karaoz U."/>
            <person name="Brodie E.L."/>
            <person name="Williams K.H."/>
            <person name="Hubbard S.S."/>
            <person name="Banfield J.F."/>
        </authorList>
    </citation>
    <scope>NUCLEOTIDE SEQUENCE [LARGE SCALE GENOMIC DNA]</scope>
</reference>
<dbReference type="Proteomes" id="UP000179243">
    <property type="component" value="Unassembled WGS sequence"/>
</dbReference>
<proteinExistence type="predicted"/>
<organism evidence="7 8">
    <name type="scientific">Candidatus Raymondbacteria bacterium RIFOXYD12_FULL_49_13</name>
    <dbReference type="NCBI Taxonomy" id="1817890"/>
    <lineage>
        <taxon>Bacteria</taxon>
        <taxon>Raymondiibacteriota</taxon>
    </lineage>
</organism>
<dbReference type="InterPro" id="IPR031680">
    <property type="entry name" value="Hepar_II_III_N"/>
</dbReference>
<evidence type="ECO:0000256" key="4">
    <source>
        <dbReference type="ARBA" id="ARBA00023239"/>
    </source>
</evidence>
<accession>A0A1F7EZY8</accession>
<dbReference type="EMBL" id="MFYX01000157">
    <property type="protein sequence ID" value="OGJ99937.1"/>
    <property type="molecule type" value="Genomic_DNA"/>
</dbReference>
<protein>
    <submittedName>
        <fullName evidence="7">Uncharacterized protein</fullName>
    </submittedName>
</protein>
<dbReference type="PANTHER" id="PTHR39210:SF1">
    <property type="entry name" value="HEPARIN-SULFATE LYASE"/>
    <property type="match status" value="1"/>
</dbReference>
<dbReference type="Gene3D" id="2.70.98.70">
    <property type="match status" value="1"/>
</dbReference>
<keyword evidence="4" id="KW-0456">Lyase</keyword>
<evidence type="ECO:0000256" key="3">
    <source>
        <dbReference type="ARBA" id="ARBA00022764"/>
    </source>
</evidence>
<dbReference type="AlphaFoldDB" id="A0A1F7EZY8"/>
<keyword evidence="3" id="KW-0574">Periplasm</keyword>
<evidence type="ECO:0000313" key="8">
    <source>
        <dbReference type="Proteomes" id="UP000179243"/>
    </source>
</evidence>
<evidence type="ECO:0000259" key="5">
    <source>
        <dbReference type="Pfam" id="PF07940"/>
    </source>
</evidence>
<dbReference type="Pfam" id="PF07940">
    <property type="entry name" value="Hepar_II_III_C"/>
    <property type="match status" value="1"/>
</dbReference>
<dbReference type="InterPro" id="IPR008929">
    <property type="entry name" value="Chondroitin_lyas"/>
</dbReference>
<dbReference type="PANTHER" id="PTHR39210">
    <property type="entry name" value="HEPARIN-SULFATE LYASE"/>
    <property type="match status" value="1"/>
</dbReference>
<sequence length="379" mass="42621">MGLQAAFLYNNLEFQHGANHLLENLIALKMVSFHLKPSGIARRIDAWLMSELQGQFLADGGHYERSPMYHSILLQRMIGLLNVWPRKDQGDMYMLLKSIVMKAMRWLSIMSVQGQIALFNDSCYDATPKISSLLTFGQAVLGCSDTFLVSDGLHMLGSSGYYRYQNQNYLMIWDGGPLGPDDNLAHAHCDIFSYCLWVNGEPVVVDSGNYEYIPGQMRAYCRSTAAHNALTVDNGEQAEMWRSHRVGRRGRPISVSAMPVAHGAVLEGRHDGFSHFSGAPLHERRIELREKQITVVDRVISSRRHQSDSFIHCAPDSNIVLDGLTAIIERAGVAVKILCSHQPILEEGWFCPEFGIKIQNKIIKITTSDNEMSYIIHIL</sequence>
<feature type="domain" description="Heparin-sulfate lyase N-terminal" evidence="6">
    <location>
        <begin position="4"/>
        <end position="122"/>
    </location>
</feature>
<dbReference type="Gene3D" id="1.50.10.100">
    <property type="entry name" value="Chondroitin AC/alginate lyase"/>
    <property type="match status" value="1"/>
</dbReference>
<keyword evidence="2" id="KW-0732">Signal</keyword>